<sequence length="402" mass="44624">MSYTDDVSRPDVLTSVATTTQLQAEIQLLQGQLRAAETTAQQARRLFTHAPQGAFLLNAEGRVLEANLQAGQLLGRPAHQLAGRRLGQLLVPASQHALTTLLKRVFDTAERVEEELMILLPDGGAQSVLVAASRSDGAEEAPWCHLSVTNVTPLKEGHLFLLNETERLERQIQEHEVKNRRLDEEVHEVVSATHAQLHLHLSRLQGYLKLHQKEVDDSHPAPHLETVQTVLGTTFGLLESLNQYVQARQLRLRLSPVDLNRVLAEVRKDLRREVQLSAPHLPTVLGDSKALQIILQEYLLNALKFTRTRDVARLELRIEEVDGAYLFGVTDNGLGFNMRQKDKAFDLFGRLHPTAACEGTGLGLAVVRRLAERMGGRAWGEGKVNQGATFWVSCLKVPGVLA</sequence>
<dbReference type="PROSITE" id="PS50112">
    <property type="entry name" value="PAS"/>
    <property type="match status" value="1"/>
</dbReference>
<protein>
    <recommendedName>
        <fullName evidence="2">histidine kinase</fullName>
        <ecNumber evidence="2">2.7.13.3</ecNumber>
    </recommendedName>
</protein>
<evidence type="ECO:0000256" key="5">
    <source>
        <dbReference type="ARBA" id="ARBA00023136"/>
    </source>
</evidence>
<dbReference type="SMART" id="SM00387">
    <property type="entry name" value="HATPase_c"/>
    <property type="match status" value="1"/>
</dbReference>
<evidence type="ECO:0000313" key="10">
    <source>
        <dbReference type="Proteomes" id="UP000483286"/>
    </source>
</evidence>
<dbReference type="RefSeq" id="WP_157457244.1">
    <property type="nucleotide sequence ID" value="NZ_WQLB01000001.1"/>
</dbReference>
<dbReference type="SUPFAM" id="SSF55874">
    <property type="entry name" value="ATPase domain of HSP90 chaperone/DNA topoisomerase II/histidine kinase"/>
    <property type="match status" value="1"/>
</dbReference>
<keyword evidence="10" id="KW-1185">Reference proteome</keyword>
<dbReference type="Pfam" id="PF02518">
    <property type="entry name" value="HATPase_c"/>
    <property type="match status" value="1"/>
</dbReference>
<dbReference type="InterPro" id="IPR003594">
    <property type="entry name" value="HATPase_dom"/>
</dbReference>
<comment type="catalytic activity">
    <reaction evidence="1">
        <text>ATP + protein L-histidine = ADP + protein N-phospho-L-histidine.</text>
        <dbReference type="EC" id="2.7.13.3"/>
    </reaction>
</comment>
<evidence type="ECO:0000256" key="3">
    <source>
        <dbReference type="ARBA" id="ARBA00022679"/>
    </source>
</evidence>
<dbReference type="InterPro" id="IPR004358">
    <property type="entry name" value="Sig_transdc_His_kin-like_C"/>
</dbReference>
<dbReference type="PANTHER" id="PTHR42878">
    <property type="entry name" value="TWO-COMPONENT HISTIDINE KINASE"/>
    <property type="match status" value="1"/>
</dbReference>
<dbReference type="GO" id="GO:0030295">
    <property type="term" value="F:protein kinase activator activity"/>
    <property type="evidence" value="ECO:0007669"/>
    <property type="project" value="TreeGrafter"/>
</dbReference>
<dbReference type="Pfam" id="PF08448">
    <property type="entry name" value="PAS_4"/>
    <property type="match status" value="1"/>
</dbReference>
<dbReference type="EMBL" id="WQLB01000001">
    <property type="protein sequence ID" value="MVN85215.1"/>
    <property type="molecule type" value="Genomic_DNA"/>
</dbReference>
<evidence type="ECO:0000313" key="9">
    <source>
        <dbReference type="EMBL" id="MVN85215.1"/>
    </source>
</evidence>
<dbReference type="PANTHER" id="PTHR42878:SF15">
    <property type="entry name" value="BACTERIOPHYTOCHROME"/>
    <property type="match status" value="1"/>
</dbReference>
<evidence type="ECO:0000256" key="6">
    <source>
        <dbReference type="SAM" id="Coils"/>
    </source>
</evidence>
<comment type="caution">
    <text evidence="9">The sequence shown here is derived from an EMBL/GenBank/DDBJ whole genome shotgun (WGS) entry which is preliminary data.</text>
</comment>
<dbReference type="InterPro" id="IPR000014">
    <property type="entry name" value="PAS"/>
</dbReference>
<evidence type="ECO:0000256" key="1">
    <source>
        <dbReference type="ARBA" id="ARBA00000085"/>
    </source>
</evidence>
<dbReference type="Gene3D" id="3.30.450.20">
    <property type="entry name" value="PAS domain"/>
    <property type="match status" value="1"/>
</dbReference>
<dbReference type="InterPro" id="IPR050351">
    <property type="entry name" value="BphY/WalK/GraS-like"/>
</dbReference>
<accession>A0A7C9HXA4</accession>
<dbReference type="GO" id="GO:0000156">
    <property type="term" value="F:phosphorelay response regulator activity"/>
    <property type="evidence" value="ECO:0007669"/>
    <property type="project" value="TreeGrafter"/>
</dbReference>
<dbReference type="InterPro" id="IPR005467">
    <property type="entry name" value="His_kinase_dom"/>
</dbReference>
<dbReference type="PRINTS" id="PR00344">
    <property type="entry name" value="BCTRLSENSOR"/>
</dbReference>
<dbReference type="GO" id="GO:0004673">
    <property type="term" value="F:protein histidine kinase activity"/>
    <property type="evidence" value="ECO:0007669"/>
    <property type="project" value="UniProtKB-EC"/>
</dbReference>
<dbReference type="GO" id="GO:0016020">
    <property type="term" value="C:membrane"/>
    <property type="evidence" value="ECO:0007669"/>
    <property type="project" value="UniProtKB-SubCell"/>
</dbReference>
<gene>
    <name evidence="9" type="ORF">GO986_00325</name>
</gene>
<dbReference type="PROSITE" id="PS50109">
    <property type="entry name" value="HIS_KIN"/>
    <property type="match status" value="1"/>
</dbReference>
<dbReference type="InterPro" id="IPR036890">
    <property type="entry name" value="HATPase_C_sf"/>
</dbReference>
<feature type="coiled-coil region" evidence="6">
    <location>
        <begin position="19"/>
        <end position="46"/>
    </location>
</feature>
<feature type="coiled-coil region" evidence="6">
    <location>
        <begin position="158"/>
        <end position="185"/>
    </location>
</feature>
<feature type="domain" description="Histidine kinase" evidence="7">
    <location>
        <begin position="261"/>
        <end position="393"/>
    </location>
</feature>
<keyword evidence="5" id="KW-0472">Membrane</keyword>
<dbReference type="InterPro" id="IPR035965">
    <property type="entry name" value="PAS-like_dom_sf"/>
</dbReference>
<dbReference type="SMART" id="SM00091">
    <property type="entry name" value="PAS"/>
    <property type="match status" value="1"/>
</dbReference>
<dbReference type="NCBIfam" id="TIGR00229">
    <property type="entry name" value="sensory_box"/>
    <property type="match status" value="1"/>
</dbReference>
<evidence type="ECO:0000259" key="7">
    <source>
        <dbReference type="PROSITE" id="PS50109"/>
    </source>
</evidence>
<reference evidence="9 10" key="1">
    <citation type="submission" date="2019-12" db="EMBL/GenBank/DDBJ databases">
        <title>Deinococcus sp. HMF7620 Genome sequencing and assembly.</title>
        <authorList>
            <person name="Kang H."/>
            <person name="Kim H."/>
            <person name="Joh K."/>
        </authorList>
    </citation>
    <scope>NUCLEOTIDE SEQUENCE [LARGE SCALE GENOMIC DNA]</scope>
    <source>
        <strain evidence="9 10">HMF7620</strain>
    </source>
</reference>
<keyword evidence="3" id="KW-0808">Transferase</keyword>
<evidence type="ECO:0000256" key="4">
    <source>
        <dbReference type="ARBA" id="ARBA00022777"/>
    </source>
</evidence>
<dbReference type="EC" id="2.7.13.3" evidence="2"/>
<keyword evidence="4" id="KW-0418">Kinase</keyword>
<dbReference type="CDD" id="cd00130">
    <property type="entry name" value="PAS"/>
    <property type="match status" value="1"/>
</dbReference>
<proteinExistence type="predicted"/>
<feature type="domain" description="PAS" evidence="8">
    <location>
        <begin position="39"/>
        <end position="109"/>
    </location>
</feature>
<dbReference type="GO" id="GO:0007234">
    <property type="term" value="P:osmosensory signaling via phosphorelay pathway"/>
    <property type="evidence" value="ECO:0007669"/>
    <property type="project" value="TreeGrafter"/>
</dbReference>
<dbReference type="Gene3D" id="3.30.565.10">
    <property type="entry name" value="Histidine kinase-like ATPase, C-terminal domain"/>
    <property type="match status" value="1"/>
</dbReference>
<dbReference type="SUPFAM" id="SSF55785">
    <property type="entry name" value="PYP-like sensor domain (PAS domain)"/>
    <property type="match status" value="1"/>
</dbReference>
<keyword evidence="6" id="KW-0175">Coiled coil</keyword>
<dbReference type="Proteomes" id="UP000483286">
    <property type="component" value="Unassembled WGS sequence"/>
</dbReference>
<evidence type="ECO:0000256" key="2">
    <source>
        <dbReference type="ARBA" id="ARBA00012438"/>
    </source>
</evidence>
<evidence type="ECO:0000259" key="8">
    <source>
        <dbReference type="PROSITE" id="PS50112"/>
    </source>
</evidence>
<dbReference type="AlphaFoldDB" id="A0A7C9HXA4"/>
<name>A0A7C9HXA4_9DEIO</name>
<dbReference type="InterPro" id="IPR013656">
    <property type="entry name" value="PAS_4"/>
</dbReference>
<organism evidence="9 10">
    <name type="scientific">Deinococcus arboris</name>
    <dbReference type="NCBI Taxonomy" id="2682977"/>
    <lineage>
        <taxon>Bacteria</taxon>
        <taxon>Thermotogati</taxon>
        <taxon>Deinococcota</taxon>
        <taxon>Deinococci</taxon>
        <taxon>Deinococcales</taxon>
        <taxon>Deinococcaceae</taxon>
        <taxon>Deinococcus</taxon>
    </lineage>
</organism>